<dbReference type="Gene3D" id="1.10.357.10">
    <property type="entry name" value="Tetracycline Repressor, domain 2"/>
    <property type="match status" value="1"/>
</dbReference>
<evidence type="ECO:0000256" key="1">
    <source>
        <dbReference type="ARBA" id="ARBA00023015"/>
    </source>
</evidence>
<proteinExistence type="predicted"/>
<keyword evidence="1" id="KW-0805">Transcription regulation</keyword>
<dbReference type="Pfam" id="PF00440">
    <property type="entry name" value="TetR_N"/>
    <property type="match status" value="1"/>
</dbReference>
<dbReference type="RefSeq" id="WP_147141790.1">
    <property type="nucleotide sequence ID" value="NZ_BAABIJ010000003.1"/>
</dbReference>
<dbReference type="EMBL" id="VLLL01000007">
    <property type="protein sequence ID" value="TWJ10784.1"/>
    <property type="molecule type" value="Genomic_DNA"/>
</dbReference>
<keyword evidence="2 4" id="KW-0238">DNA-binding</keyword>
<dbReference type="Pfam" id="PF17920">
    <property type="entry name" value="TetR_C_16"/>
    <property type="match status" value="1"/>
</dbReference>
<sequence length="189" mass="20916">MTSEQVRPRSAETRARILATARDHFSRHGYDRTTIRRIAADAEIDPSMVMRYFGNKERLFAAAAEFELRLPDLSALPPERVGAALVEHFVERWDGDDTLMALLRRGATDPAAADRMREVFAGQLVPVIAALHTDPAEAASRAALAASQILGVALCRYVLCFPPVVDMPKRELVAWVGPTVQRYLTAPHP</sequence>
<dbReference type="AlphaFoldDB" id="A0A562UYR8"/>
<dbReference type="PANTHER" id="PTHR30055">
    <property type="entry name" value="HTH-TYPE TRANSCRIPTIONAL REGULATOR RUTR"/>
    <property type="match status" value="1"/>
</dbReference>
<dbReference type="SUPFAM" id="SSF48498">
    <property type="entry name" value="Tetracyclin repressor-like, C-terminal domain"/>
    <property type="match status" value="1"/>
</dbReference>
<name>A0A562UYR8_9ACTN</name>
<gene>
    <name evidence="6" type="ORF">LX16_4208</name>
</gene>
<dbReference type="InterPro" id="IPR050109">
    <property type="entry name" value="HTH-type_TetR-like_transc_reg"/>
</dbReference>
<dbReference type="Proteomes" id="UP000321617">
    <property type="component" value="Unassembled WGS sequence"/>
</dbReference>
<accession>A0A562UYR8</accession>
<reference evidence="6 7" key="1">
    <citation type="journal article" date="2013" name="Stand. Genomic Sci.">
        <title>Genomic Encyclopedia of Type Strains, Phase I: The one thousand microbial genomes (KMG-I) project.</title>
        <authorList>
            <person name="Kyrpides N.C."/>
            <person name="Woyke T."/>
            <person name="Eisen J.A."/>
            <person name="Garrity G."/>
            <person name="Lilburn T.G."/>
            <person name="Beck B.J."/>
            <person name="Whitman W.B."/>
            <person name="Hugenholtz P."/>
            <person name="Klenk H.P."/>
        </authorList>
    </citation>
    <scope>NUCLEOTIDE SEQUENCE [LARGE SCALE GENOMIC DNA]</scope>
    <source>
        <strain evidence="6 7">DSM 45044</strain>
    </source>
</reference>
<protein>
    <submittedName>
        <fullName evidence="6">TetR family transcriptional regulator</fullName>
    </submittedName>
</protein>
<dbReference type="SUPFAM" id="SSF46689">
    <property type="entry name" value="Homeodomain-like"/>
    <property type="match status" value="1"/>
</dbReference>
<feature type="DNA-binding region" description="H-T-H motif" evidence="4">
    <location>
        <begin position="34"/>
        <end position="53"/>
    </location>
</feature>
<dbReference type="GO" id="GO:0000976">
    <property type="term" value="F:transcription cis-regulatory region binding"/>
    <property type="evidence" value="ECO:0007669"/>
    <property type="project" value="TreeGrafter"/>
</dbReference>
<keyword evidence="7" id="KW-1185">Reference proteome</keyword>
<evidence type="ECO:0000256" key="2">
    <source>
        <dbReference type="ARBA" id="ARBA00023125"/>
    </source>
</evidence>
<dbReference type="InterPro" id="IPR009057">
    <property type="entry name" value="Homeodomain-like_sf"/>
</dbReference>
<dbReference type="GO" id="GO:0003700">
    <property type="term" value="F:DNA-binding transcription factor activity"/>
    <property type="evidence" value="ECO:0007669"/>
    <property type="project" value="TreeGrafter"/>
</dbReference>
<evidence type="ECO:0000259" key="5">
    <source>
        <dbReference type="PROSITE" id="PS50977"/>
    </source>
</evidence>
<dbReference type="InterPro" id="IPR036271">
    <property type="entry name" value="Tet_transcr_reg_TetR-rel_C_sf"/>
</dbReference>
<dbReference type="Gene3D" id="1.10.10.60">
    <property type="entry name" value="Homeodomain-like"/>
    <property type="match status" value="1"/>
</dbReference>
<feature type="domain" description="HTH tetR-type" evidence="5">
    <location>
        <begin position="11"/>
        <end position="71"/>
    </location>
</feature>
<evidence type="ECO:0000256" key="4">
    <source>
        <dbReference type="PROSITE-ProRule" id="PRU00335"/>
    </source>
</evidence>
<organism evidence="6 7">
    <name type="scientific">Stackebrandtia albiflava</name>
    <dbReference type="NCBI Taxonomy" id="406432"/>
    <lineage>
        <taxon>Bacteria</taxon>
        <taxon>Bacillati</taxon>
        <taxon>Actinomycetota</taxon>
        <taxon>Actinomycetes</taxon>
        <taxon>Glycomycetales</taxon>
        <taxon>Glycomycetaceae</taxon>
        <taxon>Stackebrandtia</taxon>
    </lineage>
</organism>
<comment type="caution">
    <text evidence="6">The sequence shown here is derived from an EMBL/GenBank/DDBJ whole genome shotgun (WGS) entry which is preliminary data.</text>
</comment>
<evidence type="ECO:0000313" key="6">
    <source>
        <dbReference type="EMBL" id="TWJ10784.1"/>
    </source>
</evidence>
<evidence type="ECO:0000313" key="7">
    <source>
        <dbReference type="Proteomes" id="UP000321617"/>
    </source>
</evidence>
<dbReference type="PANTHER" id="PTHR30055:SF234">
    <property type="entry name" value="HTH-TYPE TRANSCRIPTIONAL REGULATOR BETI"/>
    <property type="match status" value="1"/>
</dbReference>
<dbReference type="PROSITE" id="PS50977">
    <property type="entry name" value="HTH_TETR_2"/>
    <property type="match status" value="1"/>
</dbReference>
<keyword evidence="3" id="KW-0804">Transcription</keyword>
<dbReference type="OrthoDB" id="3210235at2"/>
<dbReference type="InterPro" id="IPR041678">
    <property type="entry name" value="TetR_C_16"/>
</dbReference>
<evidence type="ECO:0000256" key="3">
    <source>
        <dbReference type="ARBA" id="ARBA00023163"/>
    </source>
</evidence>
<dbReference type="InterPro" id="IPR001647">
    <property type="entry name" value="HTH_TetR"/>
</dbReference>